<feature type="domain" description="Peptidase S1" evidence="3">
    <location>
        <begin position="28"/>
        <end position="214"/>
    </location>
</feature>
<accession>A0A4Y0BEU8</accession>
<organism evidence="4">
    <name type="scientific">Anopheles funestus</name>
    <name type="common">African malaria mosquito</name>
    <dbReference type="NCBI Taxonomy" id="62324"/>
    <lineage>
        <taxon>Eukaryota</taxon>
        <taxon>Metazoa</taxon>
        <taxon>Ecdysozoa</taxon>
        <taxon>Arthropoda</taxon>
        <taxon>Hexapoda</taxon>
        <taxon>Insecta</taxon>
        <taxon>Pterygota</taxon>
        <taxon>Neoptera</taxon>
        <taxon>Endopterygota</taxon>
        <taxon>Diptera</taxon>
        <taxon>Nematocera</taxon>
        <taxon>Culicoidea</taxon>
        <taxon>Culicidae</taxon>
        <taxon>Anophelinae</taxon>
        <taxon>Anopheles</taxon>
    </lineage>
</organism>
<dbReference type="STRING" id="62324.A0A4Y0BEU8"/>
<comment type="similarity">
    <text evidence="1">Belongs to the peptidase S1 family. CLIP subfamily.</text>
</comment>
<dbReference type="Gene3D" id="2.40.10.10">
    <property type="entry name" value="Trypsin-like serine proteases"/>
    <property type="match status" value="1"/>
</dbReference>
<dbReference type="InterPro" id="IPR001254">
    <property type="entry name" value="Trypsin_dom"/>
</dbReference>
<dbReference type="AlphaFoldDB" id="A0A4Y0BEU8"/>
<evidence type="ECO:0000256" key="1">
    <source>
        <dbReference type="ARBA" id="ARBA00024195"/>
    </source>
</evidence>
<dbReference type="VEuPathDB" id="VectorBase:AFUN018569"/>
<feature type="signal peptide" evidence="2">
    <location>
        <begin position="1"/>
        <end position="19"/>
    </location>
</feature>
<dbReference type="SUPFAM" id="SSF50494">
    <property type="entry name" value="Trypsin-like serine proteases"/>
    <property type="match status" value="1"/>
</dbReference>
<dbReference type="GO" id="GO:0004252">
    <property type="term" value="F:serine-type endopeptidase activity"/>
    <property type="evidence" value="ECO:0007669"/>
    <property type="project" value="InterPro"/>
</dbReference>
<keyword evidence="2" id="KW-0732">Signal</keyword>
<protein>
    <submittedName>
        <fullName evidence="4">Peptidase S1 domain-containing protein</fullName>
    </submittedName>
</protein>
<dbReference type="Pfam" id="PF00089">
    <property type="entry name" value="Trypsin"/>
    <property type="match status" value="1"/>
</dbReference>
<dbReference type="EnsemblMetazoa" id="AFUN018569-RA">
    <property type="protein sequence ID" value="AFUN018569-PA"/>
    <property type="gene ID" value="AFUN018569"/>
</dbReference>
<dbReference type="GO" id="GO:0006508">
    <property type="term" value="P:proteolysis"/>
    <property type="evidence" value="ECO:0007669"/>
    <property type="project" value="InterPro"/>
</dbReference>
<evidence type="ECO:0000313" key="4">
    <source>
        <dbReference type="EnsemblMetazoa" id="AFUN018569-PA"/>
    </source>
</evidence>
<sequence length="235" mass="26700">MYCAMRGFILVVIVWTASTEQSISEVRSLSMHDRHVCNAVQLEREFFITPAACLSAREQGEFELIGRDRFSPKVTSKTQCYVTKYQSHPKYIFLNYNIALIQVQCGQSLREVQNTSISDSKTNDHLTLVGINNSLRRVSTHLETQKCGLCQKEYAEFSCKRQICLKLSRKVTQKLSTVEGLVGAGIFTQNAKLVGVLSYGFANGSLVAERVIYYKQFLHRTMQEFQRGKNNSPSF</sequence>
<dbReference type="InterPro" id="IPR009003">
    <property type="entry name" value="Peptidase_S1_PA"/>
</dbReference>
<dbReference type="VEuPathDB" id="VectorBase:AFUN2_005373"/>
<feature type="chain" id="PRO_5021431706" evidence="2">
    <location>
        <begin position="20"/>
        <end position="235"/>
    </location>
</feature>
<evidence type="ECO:0000256" key="2">
    <source>
        <dbReference type="SAM" id="SignalP"/>
    </source>
</evidence>
<evidence type="ECO:0000259" key="3">
    <source>
        <dbReference type="Pfam" id="PF00089"/>
    </source>
</evidence>
<reference evidence="4" key="1">
    <citation type="submission" date="2020-05" db="UniProtKB">
        <authorList>
            <consortium name="EnsemblMetazoa"/>
        </authorList>
    </citation>
    <scope>IDENTIFICATION</scope>
    <source>
        <strain evidence="4">FUMOZ</strain>
    </source>
</reference>
<name>A0A4Y0BEU8_ANOFN</name>
<proteinExistence type="inferred from homology"/>
<dbReference type="InterPro" id="IPR043504">
    <property type="entry name" value="Peptidase_S1_PA_chymotrypsin"/>
</dbReference>